<feature type="transmembrane region" description="Helical" evidence="1">
    <location>
        <begin position="197"/>
        <end position="223"/>
    </location>
</feature>
<feature type="non-terminal residue" evidence="2">
    <location>
        <position position="297"/>
    </location>
</feature>
<protein>
    <recommendedName>
        <fullName evidence="4">G protein-coupled receptor</fullName>
    </recommendedName>
</protein>
<evidence type="ECO:0000256" key="1">
    <source>
        <dbReference type="SAM" id="Phobius"/>
    </source>
</evidence>
<dbReference type="InterPro" id="IPR052860">
    <property type="entry name" value="NRL-GPCR1"/>
</dbReference>
<comment type="caution">
    <text evidence="2">The sequence shown here is derived from an EMBL/GenBank/DDBJ whole genome shotgun (WGS) entry which is preliminary data.</text>
</comment>
<name>A0AAV5THM4_9BILA</name>
<keyword evidence="1" id="KW-0472">Membrane</keyword>
<feature type="non-terminal residue" evidence="2">
    <location>
        <position position="1"/>
    </location>
</feature>
<evidence type="ECO:0008006" key="4">
    <source>
        <dbReference type="Google" id="ProtNLM"/>
    </source>
</evidence>
<keyword evidence="1" id="KW-1133">Transmembrane helix</keyword>
<evidence type="ECO:0000313" key="2">
    <source>
        <dbReference type="EMBL" id="GMS93811.1"/>
    </source>
</evidence>
<evidence type="ECO:0000313" key="3">
    <source>
        <dbReference type="Proteomes" id="UP001432027"/>
    </source>
</evidence>
<accession>A0AAV5THM4</accession>
<feature type="transmembrane region" description="Helical" evidence="1">
    <location>
        <begin position="37"/>
        <end position="61"/>
    </location>
</feature>
<dbReference type="EMBL" id="BTSX01000004">
    <property type="protein sequence ID" value="GMS93811.1"/>
    <property type="molecule type" value="Genomic_DNA"/>
</dbReference>
<dbReference type="PANTHER" id="PTHR47521">
    <property type="entry name" value="SERPENTINE RECEPTOR, CLASS E (EPSILON)-RELATED"/>
    <property type="match status" value="1"/>
</dbReference>
<feature type="transmembrane region" description="Helical" evidence="1">
    <location>
        <begin position="235"/>
        <end position="253"/>
    </location>
</feature>
<feature type="transmembrane region" description="Helical" evidence="1">
    <location>
        <begin position="6"/>
        <end position="25"/>
    </location>
</feature>
<proteinExistence type="predicted"/>
<keyword evidence="3" id="KW-1185">Reference proteome</keyword>
<dbReference type="PANTHER" id="PTHR47521:SF7">
    <property type="entry name" value="SERPENTINE RECEPTOR CLASS EPSILON-6"/>
    <property type="match status" value="1"/>
</dbReference>
<gene>
    <name evidence="2" type="ORF">PENTCL1PPCAC_15986</name>
</gene>
<reference evidence="2" key="1">
    <citation type="submission" date="2023-10" db="EMBL/GenBank/DDBJ databases">
        <title>Genome assembly of Pristionchus species.</title>
        <authorList>
            <person name="Yoshida K."/>
            <person name="Sommer R.J."/>
        </authorList>
    </citation>
    <scope>NUCLEOTIDE SEQUENCE</scope>
    <source>
        <strain evidence="2">RS0144</strain>
    </source>
</reference>
<feature type="transmembrane region" description="Helical" evidence="1">
    <location>
        <begin position="121"/>
        <end position="137"/>
    </location>
</feature>
<keyword evidence="1" id="KW-0812">Transmembrane</keyword>
<dbReference type="Proteomes" id="UP001432027">
    <property type="component" value="Unassembled WGS sequence"/>
</dbReference>
<sequence>ITTWIELAVSIAATPLVLLLIYTLLTSVLHRGCKTFLIMNGLGLLFLTTSHVSVAVFRLTFPGEWKAQDIVSNIPLFLHQLAYSTCNVSMLLITIERTIIGVKPNLRAFRGFISNIKMDKATILQIFIALPCVMLVQDGPFINGKKLYNATEISQKIALLIFTIFDTTAVLSSRRYNQTFHNSTLGTRYQVQEVISLTRILIPICCSSLIFRFTVIILAYIAFGNEKVLDLFFTIIRFCCTTAAIIEPALLLSRHRLLQKRLRLLLGWPMLDVLQPELRDSAAVADVYFDAFKKDMH</sequence>
<dbReference type="AlphaFoldDB" id="A0AAV5THM4"/>
<feature type="transmembrane region" description="Helical" evidence="1">
    <location>
        <begin position="157"/>
        <end position="176"/>
    </location>
</feature>
<organism evidence="2 3">
    <name type="scientific">Pristionchus entomophagus</name>
    <dbReference type="NCBI Taxonomy" id="358040"/>
    <lineage>
        <taxon>Eukaryota</taxon>
        <taxon>Metazoa</taxon>
        <taxon>Ecdysozoa</taxon>
        <taxon>Nematoda</taxon>
        <taxon>Chromadorea</taxon>
        <taxon>Rhabditida</taxon>
        <taxon>Rhabditina</taxon>
        <taxon>Diplogasteromorpha</taxon>
        <taxon>Diplogasteroidea</taxon>
        <taxon>Neodiplogasteridae</taxon>
        <taxon>Pristionchus</taxon>
    </lineage>
</organism>